<protein>
    <recommendedName>
        <fullName evidence="3">CHAT domain-containing protein</fullName>
    </recommendedName>
</protein>
<proteinExistence type="predicted"/>
<dbReference type="RefSeq" id="WP_147149696.1">
    <property type="nucleotide sequence ID" value="NZ_BKAJ01000040.1"/>
</dbReference>
<sequence>MNDRKVRIELAIDPLTRLVSRIDGAGSHPIDLSRSRAIDLGEGRTSTLGEVIDTYAEATQFFDVQEFFTVYAQQAIGEILFEALGGAKVLNEEGGWLEIAVCCRPGPGGADVRRELERLPWSFLARPDARGSSFLINDEENPWVVTLDGAPELAREEVLFPPEPRILLMIAGDDPATPGYDPNKDQAPAHEEEILAALKSCYSAAAFVENVKVARRWKDVIALLDAGFAPHVLYFYGHGESDGKSSQLLFRANPGELPRVSPTQIRRVLEDQAARGLRPKIFFANCCHGNSAPRFGLGEELSALVPCLIANRTVAGVEESRLIGLHVLESLARDGTAPDALLADAVRKVLTNVSGSTVGGRWGCPVVYTRYASWIALAPEKRSDIRPVTAGDFPARVDRHEPVKHATAAFASRLGGKGITIDGIAWQAEERQGLTNFSRRLRDVFNEQFTTTPIREWMVRFQAESYPAAGDDSDELVPHFAKSIYAALAGPGDPLRAPDKAVQLNDVVRKLTQSVATAGSTVLFSHEPIDAKRQVFLRDYWLTWAEIRKRIEKNAKAQALRILLAFPLRVGPTDSIDIAKVMAVSDFLSLTPLGVFESVSRDELAGHLRDFTAFYNVLDHQVDRVAADIHTRTNGVFDQTHIALKTKAGIA</sequence>
<dbReference type="OrthoDB" id="8253226at2"/>
<dbReference type="EMBL" id="BKAJ01000040">
    <property type="protein sequence ID" value="GEP55613.1"/>
    <property type="molecule type" value="Genomic_DNA"/>
</dbReference>
<comment type="caution">
    <text evidence="1">The sequence shown here is derived from an EMBL/GenBank/DDBJ whole genome shotgun (WGS) entry which is preliminary data.</text>
</comment>
<name>A0A512N9K8_9HYPH</name>
<dbReference type="AlphaFoldDB" id="A0A512N9K8"/>
<gene>
    <name evidence="1" type="ORF">RSO01_27790</name>
</gene>
<organism evidence="1 2">
    <name type="scientific">Reyranella soli</name>
    <dbReference type="NCBI Taxonomy" id="1230389"/>
    <lineage>
        <taxon>Bacteria</taxon>
        <taxon>Pseudomonadati</taxon>
        <taxon>Pseudomonadota</taxon>
        <taxon>Alphaproteobacteria</taxon>
        <taxon>Hyphomicrobiales</taxon>
        <taxon>Reyranellaceae</taxon>
        <taxon>Reyranella</taxon>
    </lineage>
</organism>
<reference evidence="1 2" key="1">
    <citation type="submission" date="2019-07" db="EMBL/GenBank/DDBJ databases">
        <title>Whole genome shotgun sequence of Reyranella soli NBRC 108950.</title>
        <authorList>
            <person name="Hosoyama A."/>
            <person name="Uohara A."/>
            <person name="Ohji S."/>
            <person name="Ichikawa N."/>
        </authorList>
    </citation>
    <scope>NUCLEOTIDE SEQUENCE [LARGE SCALE GENOMIC DNA]</scope>
    <source>
        <strain evidence="1 2">NBRC 108950</strain>
    </source>
</reference>
<accession>A0A512N9K8</accession>
<keyword evidence="2" id="KW-1185">Reference proteome</keyword>
<evidence type="ECO:0000313" key="2">
    <source>
        <dbReference type="Proteomes" id="UP000321058"/>
    </source>
</evidence>
<evidence type="ECO:0000313" key="1">
    <source>
        <dbReference type="EMBL" id="GEP55613.1"/>
    </source>
</evidence>
<evidence type="ECO:0008006" key="3">
    <source>
        <dbReference type="Google" id="ProtNLM"/>
    </source>
</evidence>
<dbReference type="Proteomes" id="UP000321058">
    <property type="component" value="Unassembled WGS sequence"/>
</dbReference>